<organism evidence="2 3">
    <name type="scientific">Citrus x changshan-huyou</name>
    <dbReference type="NCBI Taxonomy" id="2935761"/>
    <lineage>
        <taxon>Eukaryota</taxon>
        <taxon>Viridiplantae</taxon>
        <taxon>Streptophyta</taxon>
        <taxon>Embryophyta</taxon>
        <taxon>Tracheophyta</taxon>
        <taxon>Spermatophyta</taxon>
        <taxon>Magnoliopsida</taxon>
        <taxon>eudicotyledons</taxon>
        <taxon>Gunneridae</taxon>
        <taxon>Pentapetalae</taxon>
        <taxon>rosids</taxon>
        <taxon>malvids</taxon>
        <taxon>Sapindales</taxon>
        <taxon>Rutaceae</taxon>
        <taxon>Aurantioideae</taxon>
        <taxon>Citrus</taxon>
    </lineage>
</organism>
<dbReference type="AlphaFoldDB" id="A0AAP0M4K9"/>
<sequence length="216" mass="24378">MVKTEIRTCLASNLLFQLCDVFLRLSAERNNGAELITQEILAGKHNNYRAHAKMISKSKVWIEGTITPELLEMDSFLQVEGKQELVLFRNAGHPVGSTTYKSPLTAYYKVKMFRKAEALLKQMRKIGLAQSWSDEIVALERFSEVADKKASFTSTSALIGKSDLAESLIQEMREEAALSMVYELNSSIYIFLQGKIDRGCFEDISEIARDESPTHD</sequence>
<name>A0AAP0M4K9_9ROSI</name>
<dbReference type="PANTHER" id="PTHR46598:SF3">
    <property type="entry name" value="OS07G0495300 PROTEIN"/>
    <property type="match status" value="1"/>
</dbReference>
<reference evidence="2 3" key="1">
    <citation type="submission" date="2024-05" db="EMBL/GenBank/DDBJ databases">
        <title>Haplotype-resolved chromosome-level genome assembly of Huyou (Citrus changshanensis).</title>
        <authorList>
            <person name="Miao C."/>
            <person name="Chen W."/>
            <person name="Wu Y."/>
            <person name="Wang L."/>
            <person name="Zhao S."/>
            <person name="Grierson D."/>
            <person name="Xu C."/>
            <person name="Chen K."/>
        </authorList>
    </citation>
    <scope>NUCLEOTIDE SEQUENCE [LARGE SCALE GENOMIC DNA]</scope>
    <source>
        <strain evidence="2">01-14</strain>
        <tissue evidence="2">Leaf</tissue>
    </source>
</reference>
<comment type="similarity">
    <text evidence="1">Belongs to the PPR family. P subfamily.</text>
</comment>
<keyword evidence="3" id="KW-1185">Reference proteome</keyword>
<gene>
    <name evidence="2" type="ORF">WN944_003347</name>
</gene>
<comment type="caution">
    <text evidence="2">The sequence shown here is derived from an EMBL/GenBank/DDBJ whole genome shotgun (WGS) entry which is preliminary data.</text>
</comment>
<evidence type="ECO:0000256" key="1">
    <source>
        <dbReference type="ARBA" id="ARBA00007626"/>
    </source>
</evidence>
<evidence type="ECO:0000313" key="2">
    <source>
        <dbReference type="EMBL" id="KAK9192654.1"/>
    </source>
</evidence>
<dbReference type="Proteomes" id="UP001428341">
    <property type="component" value="Unassembled WGS sequence"/>
</dbReference>
<evidence type="ECO:0000313" key="3">
    <source>
        <dbReference type="Proteomes" id="UP001428341"/>
    </source>
</evidence>
<proteinExistence type="inferred from homology"/>
<dbReference type="EMBL" id="JBCGBO010000006">
    <property type="protein sequence ID" value="KAK9192654.1"/>
    <property type="molecule type" value="Genomic_DNA"/>
</dbReference>
<accession>A0AAP0M4K9</accession>
<dbReference type="PANTHER" id="PTHR46598">
    <property type="entry name" value="BNAC05G43320D PROTEIN"/>
    <property type="match status" value="1"/>
</dbReference>
<protein>
    <submittedName>
        <fullName evidence="2">Uncharacterized protein</fullName>
    </submittedName>
</protein>